<evidence type="ECO:0000256" key="1">
    <source>
        <dbReference type="SAM" id="MobiDB-lite"/>
    </source>
</evidence>
<proteinExistence type="predicted"/>
<feature type="compositionally biased region" description="Basic and acidic residues" evidence="1">
    <location>
        <begin position="64"/>
        <end position="79"/>
    </location>
</feature>
<dbReference type="Proteomes" id="UP000796880">
    <property type="component" value="Unassembled WGS sequence"/>
</dbReference>
<feature type="compositionally biased region" description="Basic residues" evidence="1">
    <location>
        <begin position="22"/>
        <end position="31"/>
    </location>
</feature>
<accession>A0A8K0MT08</accession>
<evidence type="ECO:0000313" key="3">
    <source>
        <dbReference type="Proteomes" id="UP000796880"/>
    </source>
</evidence>
<reference evidence="2" key="1">
    <citation type="submission" date="2020-03" db="EMBL/GenBank/DDBJ databases">
        <title>A high-quality chromosome-level genome assembly of a woody plant with both climbing and erect habits, Rhamnella rubrinervis.</title>
        <authorList>
            <person name="Lu Z."/>
            <person name="Yang Y."/>
            <person name="Zhu X."/>
            <person name="Sun Y."/>
        </authorList>
    </citation>
    <scope>NUCLEOTIDE SEQUENCE</scope>
    <source>
        <strain evidence="2">BYM</strain>
        <tissue evidence="2">Leaf</tissue>
    </source>
</reference>
<comment type="caution">
    <text evidence="2">The sequence shown here is derived from an EMBL/GenBank/DDBJ whole genome shotgun (WGS) entry which is preliminary data.</text>
</comment>
<gene>
    <name evidence="2" type="ORF">FNV43_RR01603</name>
</gene>
<feature type="region of interest" description="Disordered" evidence="1">
    <location>
        <begin position="1"/>
        <end position="115"/>
    </location>
</feature>
<evidence type="ECO:0000313" key="2">
    <source>
        <dbReference type="EMBL" id="KAF3456949.1"/>
    </source>
</evidence>
<organism evidence="2 3">
    <name type="scientific">Rhamnella rubrinervis</name>
    <dbReference type="NCBI Taxonomy" id="2594499"/>
    <lineage>
        <taxon>Eukaryota</taxon>
        <taxon>Viridiplantae</taxon>
        <taxon>Streptophyta</taxon>
        <taxon>Embryophyta</taxon>
        <taxon>Tracheophyta</taxon>
        <taxon>Spermatophyta</taxon>
        <taxon>Magnoliopsida</taxon>
        <taxon>eudicotyledons</taxon>
        <taxon>Gunneridae</taxon>
        <taxon>Pentapetalae</taxon>
        <taxon>rosids</taxon>
        <taxon>fabids</taxon>
        <taxon>Rosales</taxon>
        <taxon>Rhamnaceae</taxon>
        <taxon>rhamnoid group</taxon>
        <taxon>Rhamneae</taxon>
        <taxon>Rhamnella</taxon>
    </lineage>
</organism>
<feature type="compositionally biased region" description="Low complexity" evidence="1">
    <location>
        <begin position="45"/>
        <end position="57"/>
    </location>
</feature>
<name>A0A8K0MT08_9ROSA</name>
<sequence>MKLSGGQRKLARSEEDGEVRKSGRVRKRWRPSRSPSRKLPEVRGKSGVVAGSVGGRRSLPEASEDGRPEEDAQSRRLRSEGSCGTTQEVDEAVRKLSGHRKLPEAEEVVEAEGVA</sequence>
<feature type="compositionally biased region" description="Basic and acidic residues" evidence="1">
    <location>
        <begin position="11"/>
        <end position="21"/>
    </location>
</feature>
<protein>
    <submittedName>
        <fullName evidence="2">Uncharacterized protein</fullName>
    </submittedName>
</protein>
<feature type="compositionally biased region" description="Acidic residues" evidence="1">
    <location>
        <begin position="105"/>
        <end position="115"/>
    </location>
</feature>
<dbReference type="AlphaFoldDB" id="A0A8K0MT08"/>
<keyword evidence="3" id="KW-1185">Reference proteome</keyword>
<dbReference type="EMBL" id="VOIH02000001">
    <property type="protein sequence ID" value="KAF3456949.1"/>
    <property type="molecule type" value="Genomic_DNA"/>
</dbReference>